<dbReference type="Proteomes" id="UP000719412">
    <property type="component" value="Unassembled WGS sequence"/>
</dbReference>
<evidence type="ECO:0000313" key="3">
    <source>
        <dbReference type="EMBL" id="KAH0813637.1"/>
    </source>
</evidence>
<protein>
    <recommendedName>
        <fullName evidence="5">Transmembrane protein</fullName>
    </recommendedName>
</protein>
<organism evidence="3 4">
    <name type="scientific">Tenebrio molitor</name>
    <name type="common">Yellow mealworm beetle</name>
    <dbReference type="NCBI Taxonomy" id="7067"/>
    <lineage>
        <taxon>Eukaryota</taxon>
        <taxon>Metazoa</taxon>
        <taxon>Ecdysozoa</taxon>
        <taxon>Arthropoda</taxon>
        <taxon>Hexapoda</taxon>
        <taxon>Insecta</taxon>
        <taxon>Pterygota</taxon>
        <taxon>Neoptera</taxon>
        <taxon>Endopterygota</taxon>
        <taxon>Coleoptera</taxon>
        <taxon>Polyphaga</taxon>
        <taxon>Cucujiformia</taxon>
        <taxon>Tenebrionidae</taxon>
        <taxon>Tenebrio</taxon>
    </lineage>
</organism>
<feature type="compositionally biased region" description="Basic and acidic residues" evidence="1">
    <location>
        <begin position="488"/>
        <end position="503"/>
    </location>
</feature>
<dbReference type="AlphaFoldDB" id="A0A8J6LAX7"/>
<feature type="signal peptide" evidence="2">
    <location>
        <begin position="1"/>
        <end position="46"/>
    </location>
</feature>
<evidence type="ECO:0000313" key="4">
    <source>
        <dbReference type="Proteomes" id="UP000719412"/>
    </source>
</evidence>
<proteinExistence type="predicted"/>
<keyword evidence="4" id="KW-1185">Reference proteome</keyword>
<feature type="region of interest" description="Disordered" evidence="1">
    <location>
        <begin position="488"/>
        <end position="515"/>
    </location>
</feature>
<gene>
    <name evidence="3" type="ORF">GEV33_009157</name>
</gene>
<evidence type="ECO:0008006" key="5">
    <source>
        <dbReference type="Google" id="ProtNLM"/>
    </source>
</evidence>
<name>A0A8J6LAX7_TENMO</name>
<dbReference type="EMBL" id="JABDTM020025080">
    <property type="protein sequence ID" value="KAH0813637.1"/>
    <property type="molecule type" value="Genomic_DNA"/>
</dbReference>
<feature type="compositionally biased region" description="Polar residues" evidence="1">
    <location>
        <begin position="420"/>
        <end position="434"/>
    </location>
</feature>
<feature type="compositionally biased region" description="Low complexity" evidence="1">
    <location>
        <begin position="504"/>
        <end position="515"/>
    </location>
</feature>
<comment type="caution">
    <text evidence="3">The sequence shown here is derived from an EMBL/GenBank/DDBJ whole genome shotgun (WGS) entry which is preliminary data.</text>
</comment>
<feature type="chain" id="PRO_5035209485" description="Transmembrane protein" evidence="2">
    <location>
        <begin position="47"/>
        <end position="515"/>
    </location>
</feature>
<reference evidence="3" key="2">
    <citation type="submission" date="2021-08" db="EMBL/GenBank/DDBJ databases">
        <authorList>
            <person name="Eriksson T."/>
        </authorList>
    </citation>
    <scope>NUCLEOTIDE SEQUENCE</scope>
    <source>
        <strain evidence="3">Stoneville</strain>
        <tissue evidence="3">Whole head</tissue>
    </source>
</reference>
<evidence type="ECO:0000256" key="1">
    <source>
        <dbReference type="SAM" id="MobiDB-lite"/>
    </source>
</evidence>
<feature type="region of interest" description="Disordered" evidence="1">
    <location>
        <begin position="161"/>
        <end position="201"/>
    </location>
</feature>
<feature type="compositionally biased region" description="Polar residues" evidence="1">
    <location>
        <begin position="174"/>
        <end position="185"/>
    </location>
</feature>
<accession>A0A8J6LAX7</accession>
<sequence>MQMQEYDVIKIRPRRYVGGHGHHRHHRRLLFLFFIILLLLRPSSLGDSLLPRRKILIDGDVQRFGYRLEESTGSHESPGGGAETALRDVHTPSHTVSYTYTCPSVYFSPGDSTGVEINGVVSGRSRFRSVTEEEAVRLPRSSQVRKPPSIFASFGKNAAARSTAARPPPLSSSNLRCENATQTGASRCGTEKERAQSRNGGADSYETVVNVLWDAGLRVVKINKRGASVEPSEADTATRRTRRGGRNLGRCHRRRLERRRRSHSIWECVQFEGIRLSFEQCADEFRSTKGRIVKFHLLPEQARYAARKGSGTGPPPSMTVRWRGDRHVTECTAIIGRCRLTVGVLRRAKGALRGRKSDSRAALRPRVSVNNLIAVECINGLFDRCRNVRRGPRRGGGRANFGRTGRRRCRVSIGGRKSSRTTGTRHTNTASLSQSSESNRCTKCVVVVVVGVVVVVVAGEKGKQPAFAPYFFTFHTFKALWEVRKHGTREGPADSPCRDDRPPGRTVPVRVPVRD</sequence>
<keyword evidence="2" id="KW-0732">Signal</keyword>
<feature type="region of interest" description="Disordered" evidence="1">
    <location>
        <begin position="412"/>
        <end position="434"/>
    </location>
</feature>
<reference evidence="3" key="1">
    <citation type="journal article" date="2020" name="J Insects Food Feed">
        <title>The yellow mealworm (Tenebrio molitor) genome: a resource for the emerging insects as food and feed industry.</title>
        <authorList>
            <person name="Eriksson T."/>
            <person name="Andere A."/>
            <person name="Kelstrup H."/>
            <person name="Emery V."/>
            <person name="Picard C."/>
        </authorList>
    </citation>
    <scope>NUCLEOTIDE SEQUENCE</scope>
    <source>
        <strain evidence="3">Stoneville</strain>
        <tissue evidence="3">Whole head</tissue>
    </source>
</reference>
<evidence type="ECO:0000256" key="2">
    <source>
        <dbReference type="SAM" id="SignalP"/>
    </source>
</evidence>